<dbReference type="Pfam" id="PF04945">
    <property type="entry name" value="YHS"/>
    <property type="match status" value="1"/>
</dbReference>
<feature type="domain" description="YHS" evidence="2">
    <location>
        <begin position="41"/>
        <end position="83"/>
    </location>
</feature>
<proteinExistence type="predicted"/>
<evidence type="ECO:0000259" key="2">
    <source>
        <dbReference type="Pfam" id="PF04945"/>
    </source>
</evidence>
<accession>A0A517PVY8</accession>
<feature type="chain" id="PRO_5021977429" evidence="1">
    <location>
        <begin position="23"/>
        <end position="292"/>
    </location>
</feature>
<dbReference type="OrthoDB" id="272239at2"/>
<evidence type="ECO:0000313" key="4">
    <source>
        <dbReference type="Proteomes" id="UP000320421"/>
    </source>
</evidence>
<protein>
    <submittedName>
        <fullName evidence="3">YHS domain protein</fullName>
    </submittedName>
</protein>
<sequence precursor="true">MNLVRVFLTAAFLASTVMLSHAVEAKEAPVALDGNCAVCLVNGKKIVKGKPEFKVVFDGQTYLFPSQKVKQEFEASPEKYVPALKGDCTVCYAHHDGHRNPGTVDHISFYQGRVFLFPNEQIKAVFDKAPAKYSDVDLACDGKCIVCKVDGGKDVPGKAKFTAIHKGMRYQFPSEAVMQKFQASPDKYISQLKADTSTSSTTDAASQLVSVTGTTGCAACQFGVHPKQDPGELGLAVKSEDGKIYVIEGAHKSHPSLYDSRFESLKVKVKGKEIASKGKFVWLAPQSIETVK</sequence>
<organism evidence="3 4">
    <name type="scientific">Gimesia chilikensis</name>
    <dbReference type="NCBI Taxonomy" id="2605989"/>
    <lineage>
        <taxon>Bacteria</taxon>
        <taxon>Pseudomonadati</taxon>
        <taxon>Planctomycetota</taxon>
        <taxon>Planctomycetia</taxon>
        <taxon>Planctomycetales</taxon>
        <taxon>Planctomycetaceae</taxon>
        <taxon>Gimesia</taxon>
    </lineage>
</organism>
<dbReference type="InterPro" id="IPR007029">
    <property type="entry name" value="YHS_dom"/>
</dbReference>
<keyword evidence="1" id="KW-0732">Signal</keyword>
<dbReference type="RefSeq" id="WP_145191113.1">
    <property type="nucleotide sequence ID" value="NZ_CP036266.1"/>
</dbReference>
<dbReference type="Proteomes" id="UP000320421">
    <property type="component" value="Chromosome"/>
</dbReference>
<feature type="signal peptide" evidence="1">
    <location>
        <begin position="1"/>
        <end position="22"/>
    </location>
</feature>
<dbReference type="GO" id="GO:0016491">
    <property type="term" value="F:oxidoreductase activity"/>
    <property type="evidence" value="ECO:0007669"/>
    <property type="project" value="InterPro"/>
</dbReference>
<dbReference type="EMBL" id="CP036266">
    <property type="protein sequence ID" value="QDT23543.1"/>
    <property type="molecule type" value="Genomic_DNA"/>
</dbReference>
<reference evidence="3 4" key="1">
    <citation type="submission" date="2019-02" db="EMBL/GenBank/DDBJ databases">
        <title>Deep-cultivation of Planctomycetes and their phenomic and genomic characterization uncovers novel biology.</title>
        <authorList>
            <person name="Wiegand S."/>
            <person name="Jogler M."/>
            <person name="Boedeker C."/>
            <person name="Pinto D."/>
            <person name="Vollmers J."/>
            <person name="Rivas-Marin E."/>
            <person name="Kohn T."/>
            <person name="Peeters S.H."/>
            <person name="Heuer A."/>
            <person name="Rast P."/>
            <person name="Oberbeckmann S."/>
            <person name="Bunk B."/>
            <person name="Jeske O."/>
            <person name="Meyerdierks A."/>
            <person name="Storesund J.E."/>
            <person name="Kallscheuer N."/>
            <person name="Luecker S."/>
            <person name="Lage O.M."/>
            <person name="Pohl T."/>
            <person name="Merkel B.J."/>
            <person name="Hornburger P."/>
            <person name="Mueller R.-W."/>
            <person name="Bruemmer F."/>
            <person name="Labrenz M."/>
            <person name="Spormann A.M."/>
            <person name="Op den Camp H."/>
            <person name="Overmann J."/>
            <person name="Amann R."/>
            <person name="Jetten M.S.M."/>
            <person name="Mascher T."/>
            <person name="Medema M.H."/>
            <person name="Devos D.P."/>
            <person name="Kaster A.-K."/>
            <person name="Ovreas L."/>
            <person name="Rohde M."/>
            <person name="Galperin M.Y."/>
            <person name="Jogler C."/>
        </authorList>
    </citation>
    <scope>NUCLEOTIDE SEQUENCE [LARGE SCALE GENOMIC DNA]</scope>
    <source>
        <strain evidence="3 4">HG66A1</strain>
    </source>
</reference>
<dbReference type="AlphaFoldDB" id="A0A517PVY8"/>
<keyword evidence="4" id="KW-1185">Reference proteome</keyword>
<dbReference type="InterPro" id="IPR012348">
    <property type="entry name" value="RNR-like"/>
</dbReference>
<name>A0A517PVY8_9PLAN</name>
<evidence type="ECO:0000313" key="3">
    <source>
        <dbReference type="EMBL" id="QDT23543.1"/>
    </source>
</evidence>
<evidence type="ECO:0000256" key="1">
    <source>
        <dbReference type="SAM" id="SignalP"/>
    </source>
</evidence>
<gene>
    <name evidence="3" type="ORF">HG66A1_53650</name>
</gene>
<dbReference type="Gene3D" id="1.10.620.20">
    <property type="entry name" value="Ribonucleotide Reductase, subunit A"/>
    <property type="match status" value="1"/>
</dbReference>